<keyword evidence="1" id="KW-0812">Transmembrane</keyword>
<keyword evidence="1" id="KW-1133">Transmembrane helix</keyword>
<dbReference type="AlphaFoldDB" id="A0A9Y2ES26"/>
<evidence type="ECO:0000256" key="1">
    <source>
        <dbReference type="SAM" id="Phobius"/>
    </source>
</evidence>
<proteinExistence type="predicted"/>
<protein>
    <submittedName>
        <fullName evidence="2">Uncharacterized protein</fullName>
    </submittedName>
</protein>
<gene>
    <name evidence="2" type="ORF">P3F81_08055</name>
</gene>
<keyword evidence="3" id="KW-1185">Reference proteome</keyword>
<dbReference type="EMBL" id="CP120678">
    <property type="protein sequence ID" value="WIW69871.1"/>
    <property type="molecule type" value="Genomic_DNA"/>
</dbReference>
<dbReference type="KEGG" id="sgbi:P3F81_08055"/>
<dbReference type="RefSeq" id="WP_147669813.1">
    <property type="nucleotide sequence ID" value="NZ_CP120678.1"/>
</dbReference>
<keyword evidence="1" id="KW-0472">Membrane</keyword>
<name>A0A9Y2ES26_9FIRM</name>
<reference evidence="2" key="1">
    <citation type="submission" date="2023-03" db="EMBL/GenBank/DDBJ databases">
        <title>Selenobaculum gbiensis gen. nov. sp. nov., a new bacterium isolated from the gut microbiota of IBD patient.</title>
        <authorList>
            <person name="Yeo S."/>
            <person name="Park H."/>
            <person name="Huh C.S."/>
        </authorList>
    </citation>
    <scope>NUCLEOTIDE SEQUENCE</scope>
    <source>
        <strain evidence="2">ICN-92133</strain>
    </source>
</reference>
<evidence type="ECO:0000313" key="2">
    <source>
        <dbReference type="EMBL" id="WIW69871.1"/>
    </source>
</evidence>
<feature type="transmembrane region" description="Helical" evidence="1">
    <location>
        <begin position="6"/>
        <end position="30"/>
    </location>
</feature>
<accession>A0A9Y2ES26</accession>
<dbReference type="Proteomes" id="UP001243623">
    <property type="component" value="Chromosome"/>
</dbReference>
<feature type="transmembrane region" description="Helical" evidence="1">
    <location>
        <begin position="42"/>
        <end position="63"/>
    </location>
</feature>
<evidence type="ECO:0000313" key="3">
    <source>
        <dbReference type="Proteomes" id="UP001243623"/>
    </source>
</evidence>
<organism evidence="2 3">
    <name type="scientific">Selenobaculum gibii</name>
    <dbReference type="NCBI Taxonomy" id="3054208"/>
    <lineage>
        <taxon>Bacteria</taxon>
        <taxon>Bacillati</taxon>
        <taxon>Bacillota</taxon>
        <taxon>Negativicutes</taxon>
        <taxon>Selenomonadales</taxon>
        <taxon>Selenomonadaceae</taxon>
        <taxon>Selenobaculum</taxon>
    </lineage>
</organism>
<sequence>MEKKKWYYSTWFVILMLIMIPPVGIILMWAGSKFPKPVRIGITLICLWMVASHWDSVWFANYFNTSK</sequence>